<keyword evidence="3" id="KW-0732">Signal</keyword>
<name>A0A4R3M6K1_9HYPH</name>
<reference evidence="5 6" key="1">
    <citation type="submission" date="2019-03" db="EMBL/GenBank/DDBJ databases">
        <title>Genomic Encyclopedia of Type Strains, Phase IV (KMG-IV): sequencing the most valuable type-strain genomes for metagenomic binning, comparative biology and taxonomic classification.</title>
        <authorList>
            <person name="Goeker M."/>
        </authorList>
    </citation>
    <scope>NUCLEOTIDE SEQUENCE [LARGE SCALE GENOMIC DNA]</scope>
    <source>
        <strain evidence="5 6">DSM 19345</strain>
    </source>
</reference>
<protein>
    <submittedName>
        <fullName evidence="5">Extracellular solute-binding protein (Family 5)</fullName>
    </submittedName>
</protein>
<evidence type="ECO:0000256" key="2">
    <source>
        <dbReference type="ARBA" id="ARBA00005695"/>
    </source>
</evidence>
<evidence type="ECO:0000313" key="5">
    <source>
        <dbReference type="EMBL" id="TCT07157.1"/>
    </source>
</evidence>
<gene>
    <name evidence="5" type="ORF">EDC22_1104</name>
</gene>
<dbReference type="PANTHER" id="PTHR30290">
    <property type="entry name" value="PERIPLASMIC BINDING COMPONENT OF ABC TRANSPORTER"/>
    <property type="match status" value="1"/>
</dbReference>
<dbReference type="Gene3D" id="3.90.76.10">
    <property type="entry name" value="Dipeptide-binding Protein, Domain 1"/>
    <property type="match status" value="1"/>
</dbReference>
<sequence>MKRRDFNKLLLAGMALPGISFMREGMAYAQTPNGGLTSLLAPEPPTLMLPLNQQQPTIVAGAKIFESLLDYDFDLSPRPQLAESWEISEDGLTYTFHLVRNAKWHDGVPFTAHDVVFSCSQMLIELHPRARVSFERCESIDAADDHTVVFKLKAPFAPFIYAFETVSAPIAPRHIYEGTDYKNNPANDHPIGTGLLRPPPFPPG</sequence>
<dbReference type="AlphaFoldDB" id="A0A4R3M6K1"/>
<comment type="similarity">
    <text evidence="2">Belongs to the bacterial solute-binding protein 5 family.</text>
</comment>
<proteinExistence type="inferred from homology"/>
<keyword evidence="6" id="KW-1185">Reference proteome</keyword>
<evidence type="ECO:0000256" key="3">
    <source>
        <dbReference type="ARBA" id="ARBA00022729"/>
    </source>
</evidence>
<dbReference type="SUPFAM" id="SSF53850">
    <property type="entry name" value="Periplasmic binding protein-like II"/>
    <property type="match status" value="1"/>
</dbReference>
<comment type="subcellular location">
    <subcellularLocation>
        <location evidence="1">Periplasm</location>
    </subcellularLocation>
</comment>
<evidence type="ECO:0000256" key="1">
    <source>
        <dbReference type="ARBA" id="ARBA00004418"/>
    </source>
</evidence>
<organism evidence="5 6">
    <name type="scientific">Tepidamorphus gemmatus</name>
    <dbReference type="NCBI Taxonomy" id="747076"/>
    <lineage>
        <taxon>Bacteria</taxon>
        <taxon>Pseudomonadati</taxon>
        <taxon>Pseudomonadota</taxon>
        <taxon>Alphaproteobacteria</taxon>
        <taxon>Hyphomicrobiales</taxon>
        <taxon>Tepidamorphaceae</taxon>
        <taxon>Tepidamorphus</taxon>
    </lineage>
</organism>
<accession>A0A4R3M6K1</accession>
<dbReference type="PANTHER" id="PTHR30290:SF38">
    <property type="entry name" value="D,D-DIPEPTIDE-BINDING PERIPLASMIC PROTEIN DDPA-RELATED"/>
    <property type="match status" value="1"/>
</dbReference>
<comment type="caution">
    <text evidence="5">The sequence shown here is derived from an EMBL/GenBank/DDBJ whole genome shotgun (WGS) entry which is preliminary data.</text>
</comment>
<dbReference type="RefSeq" id="WP_132807379.1">
    <property type="nucleotide sequence ID" value="NZ_SMAK01000010.1"/>
</dbReference>
<dbReference type="InterPro" id="IPR000914">
    <property type="entry name" value="SBP_5_dom"/>
</dbReference>
<dbReference type="GO" id="GO:1904680">
    <property type="term" value="F:peptide transmembrane transporter activity"/>
    <property type="evidence" value="ECO:0007669"/>
    <property type="project" value="TreeGrafter"/>
</dbReference>
<dbReference type="OrthoDB" id="9803988at2"/>
<evidence type="ECO:0000313" key="6">
    <source>
        <dbReference type="Proteomes" id="UP000295678"/>
    </source>
</evidence>
<evidence type="ECO:0000259" key="4">
    <source>
        <dbReference type="Pfam" id="PF00496"/>
    </source>
</evidence>
<feature type="domain" description="Solute-binding protein family 5" evidence="4">
    <location>
        <begin position="77"/>
        <end position="194"/>
    </location>
</feature>
<dbReference type="EMBL" id="SMAK01000010">
    <property type="protein sequence ID" value="TCT07157.1"/>
    <property type="molecule type" value="Genomic_DNA"/>
</dbReference>
<dbReference type="Proteomes" id="UP000295678">
    <property type="component" value="Unassembled WGS sequence"/>
</dbReference>
<dbReference type="InterPro" id="IPR039424">
    <property type="entry name" value="SBP_5"/>
</dbReference>
<dbReference type="GO" id="GO:0015833">
    <property type="term" value="P:peptide transport"/>
    <property type="evidence" value="ECO:0007669"/>
    <property type="project" value="TreeGrafter"/>
</dbReference>
<dbReference type="Gene3D" id="3.40.190.10">
    <property type="entry name" value="Periplasmic binding protein-like II"/>
    <property type="match status" value="1"/>
</dbReference>
<dbReference type="Pfam" id="PF00496">
    <property type="entry name" value="SBP_bac_5"/>
    <property type="match status" value="1"/>
</dbReference>